<sequence length="289" mass="32107">MLAYALEKGFTLNGLVQCITFSPNGKSLAVGFDDNVCIWDTTTWVLELRFRRNTESIRSIVWDSRGRLFFGCSGGLLTMVTFGRKEYNAEGFCASHQAIQFIAINADANLLALGGYSEVTIWRFQDDKSSPLPCRWAFMKQLADPQDKHNRTSVDGIVTWDIDNNIPLFKTGKISHEVAPTAQGSSVDVLVGGGPYYAIPSGKEVRVYGQRNGRDFRCLESPDIIPCGSPIIWAHDETCIIAATHSTIVLLQIKKHRETMLGIEASVKEQVTHLTWNKLPGSCDRGPTY</sequence>
<dbReference type="OrthoDB" id="3112250at2759"/>
<gene>
    <name evidence="1" type="ORF">P691DRAFT_764824</name>
</gene>
<dbReference type="AlphaFoldDB" id="A0A9P6BXA7"/>
<evidence type="ECO:0000313" key="1">
    <source>
        <dbReference type="EMBL" id="KAF9442852.1"/>
    </source>
</evidence>
<accession>A0A9P6BXA7</accession>
<dbReference type="Pfam" id="PF00400">
    <property type="entry name" value="WD40"/>
    <property type="match status" value="1"/>
</dbReference>
<dbReference type="InterPro" id="IPR036322">
    <property type="entry name" value="WD40_repeat_dom_sf"/>
</dbReference>
<proteinExistence type="predicted"/>
<dbReference type="SUPFAM" id="SSF50978">
    <property type="entry name" value="WD40 repeat-like"/>
    <property type="match status" value="1"/>
</dbReference>
<name>A0A9P6BXA7_9AGAR</name>
<evidence type="ECO:0008006" key="3">
    <source>
        <dbReference type="Google" id="ProtNLM"/>
    </source>
</evidence>
<keyword evidence="2" id="KW-1185">Reference proteome</keyword>
<reference evidence="1" key="1">
    <citation type="submission" date="2020-11" db="EMBL/GenBank/DDBJ databases">
        <authorList>
            <consortium name="DOE Joint Genome Institute"/>
            <person name="Ahrendt S."/>
            <person name="Riley R."/>
            <person name="Andreopoulos W."/>
            <person name="Labutti K."/>
            <person name="Pangilinan J."/>
            <person name="Ruiz-Duenas F.J."/>
            <person name="Barrasa J.M."/>
            <person name="Sanchez-Garcia M."/>
            <person name="Camarero S."/>
            <person name="Miyauchi S."/>
            <person name="Serrano A."/>
            <person name="Linde D."/>
            <person name="Babiker R."/>
            <person name="Drula E."/>
            <person name="Ayuso-Fernandez I."/>
            <person name="Pacheco R."/>
            <person name="Padilla G."/>
            <person name="Ferreira P."/>
            <person name="Barriuso J."/>
            <person name="Kellner H."/>
            <person name="Castanera R."/>
            <person name="Alfaro M."/>
            <person name="Ramirez L."/>
            <person name="Pisabarro A.G."/>
            <person name="Kuo A."/>
            <person name="Tritt A."/>
            <person name="Lipzen A."/>
            <person name="He G."/>
            <person name="Yan M."/>
            <person name="Ng V."/>
            <person name="Cullen D."/>
            <person name="Martin F."/>
            <person name="Rosso M.-N."/>
            <person name="Henrissat B."/>
            <person name="Hibbett D."/>
            <person name="Martinez A.T."/>
            <person name="Grigoriev I.V."/>
        </authorList>
    </citation>
    <scope>NUCLEOTIDE SEQUENCE</scope>
    <source>
        <strain evidence="1">MF-IS2</strain>
    </source>
</reference>
<organism evidence="1 2">
    <name type="scientific">Macrolepiota fuliginosa MF-IS2</name>
    <dbReference type="NCBI Taxonomy" id="1400762"/>
    <lineage>
        <taxon>Eukaryota</taxon>
        <taxon>Fungi</taxon>
        <taxon>Dikarya</taxon>
        <taxon>Basidiomycota</taxon>
        <taxon>Agaricomycotina</taxon>
        <taxon>Agaricomycetes</taxon>
        <taxon>Agaricomycetidae</taxon>
        <taxon>Agaricales</taxon>
        <taxon>Agaricineae</taxon>
        <taxon>Agaricaceae</taxon>
        <taxon>Macrolepiota</taxon>
    </lineage>
</organism>
<dbReference type="Proteomes" id="UP000807342">
    <property type="component" value="Unassembled WGS sequence"/>
</dbReference>
<comment type="caution">
    <text evidence="1">The sequence shown here is derived from an EMBL/GenBank/DDBJ whole genome shotgun (WGS) entry which is preliminary data.</text>
</comment>
<dbReference type="Gene3D" id="2.130.10.10">
    <property type="entry name" value="YVTN repeat-like/Quinoprotein amine dehydrogenase"/>
    <property type="match status" value="1"/>
</dbReference>
<dbReference type="InterPro" id="IPR001680">
    <property type="entry name" value="WD40_rpt"/>
</dbReference>
<evidence type="ECO:0000313" key="2">
    <source>
        <dbReference type="Proteomes" id="UP000807342"/>
    </source>
</evidence>
<dbReference type="InterPro" id="IPR015943">
    <property type="entry name" value="WD40/YVTN_repeat-like_dom_sf"/>
</dbReference>
<dbReference type="EMBL" id="MU151558">
    <property type="protein sequence ID" value="KAF9442852.1"/>
    <property type="molecule type" value="Genomic_DNA"/>
</dbReference>
<dbReference type="SMART" id="SM00320">
    <property type="entry name" value="WD40"/>
    <property type="match status" value="3"/>
</dbReference>
<protein>
    <recommendedName>
        <fullName evidence="3">WD40 repeat-like protein</fullName>
    </recommendedName>
</protein>